<dbReference type="Gene3D" id="3.30.420.40">
    <property type="match status" value="2"/>
</dbReference>
<evidence type="ECO:0000313" key="2">
    <source>
        <dbReference type="EMBL" id="TLQ38524.1"/>
    </source>
</evidence>
<dbReference type="PANTHER" id="PTHR11735">
    <property type="entry name" value="TRNA N6-ADENOSINE THREONYLCARBAMOYLTRANSFERASE"/>
    <property type="match status" value="1"/>
</dbReference>
<dbReference type="InterPro" id="IPR043129">
    <property type="entry name" value="ATPase_NBD"/>
</dbReference>
<dbReference type="Proteomes" id="UP000306420">
    <property type="component" value="Unassembled WGS sequence"/>
</dbReference>
<keyword evidence="2" id="KW-0808">Transferase</keyword>
<dbReference type="GO" id="GO:0002949">
    <property type="term" value="P:tRNA threonylcarbamoyladenosine modification"/>
    <property type="evidence" value="ECO:0007669"/>
    <property type="project" value="InterPro"/>
</dbReference>
<evidence type="ECO:0000313" key="3">
    <source>
        <dbReference type="Proteomes" id="UP000306420"/>
    </source>
</evidence>
<proteinExistence type="predicted"/>
<protein>
    <submittedName>
        <fullName evidence="2">tRNA (Adenosine(37)-N6)-threonylcarbamoyltransferase complex dimerization subunit type 1 TsaB</fullName>
    </submittedName>
</protein>
<dbReference type="NCBIfam" id="TIGR03725">
    <property type="entry name" value="T6A_YeaZ"/>
    <property type="match status" value="1"/>
</dbReference>
<dbReference type="EMBL" id="VBSP01000074">
    <property type="protein sequence ID" value="TLQ38524.1"/>
    <property type="molecule type" value="Genomic_DNA"/>
</dbReference>
<dbReference type="RefSeq" id="WP_138405557.1">
    <property type="nucleotide sequence ID" value="NZ_VBSP01000074.1"/>
</dbReference>
<feature type="domain" description="Gcp-like" evidence="1">
    <location>
        <begin position="37"/>
        <end position="154"/>
    </location>
</feature>
<evidence type="ECO:0000259" key="1">
    <source>
        <dbReference type="Pfam" id="PF00814"/>
    </source>
</evidence>
<reference evidence="2 3" key="1">
    <citation type="submission" date="2019-05" db="EMBL/GenBank/DDBJ databases">
        <title>The metagenome of a microbial culture collection derived from dairy environment covers the genomic content of the human microbiome.</title>
        <authorList>
            <person name="Roder T."/>
            <person name="Wuthrich D."/>
            <person name="Sattari Z."/>
            <person name="Von Ah U."/>
            <person name="Bar C."/>
            <person name="Ronchi F."/>
            <person name="Macpherson A.J."/>
            <person name="Ganal-Vonarburg S.C."/>
            <person name="Bruggmann R."/>
            <person name="Vergeres G."/>
        </authorList>
    </citation>
    <scope>NUCLEOTIDE SEQUENCE [LARGE SCALE GENOMIC DNA]</scope>
    <source>
        <strain evidence="2 3">FAM 24227</strain>
    </source>
</reference>
<dbReference type="Pfam" id="PF00814">
    <property type="entry name" value="TsaD"/>
    <property type="match status" value="1"/>
</dbReference>
<dbReference type="GO" id="GO:0005829">
    <property type="term" value="C:cytosol"/>
    <property type="evidence" value="ECO:0007669"/>
    <property type="project" value="TreeGrafter"/>
</dbReference>
<dbReference type="SUPFAM" id="SSF53067">
    <property type="entry name" value="Actin-like ATPase domain"/>
    <property type="match status" value="2"/>
</dbReference>
<gene>
    <name evidence="2" type="primary">tsaB</name>
    <name evidence="2" type="ORF">FEZ33_11730</name>
</gene>
<dbReference type="AlphaFoldDB" id="A0A5R9DQP7"/>
<organism evidence="2 3">
    <name type="scientific">Ruoffia tabacinasalis</name>
    <dbReference type="NCBI Taxonomy" id="87458"/>
    <lineage>
        <taxon>Bacteria</taxon>
        <taxon>Bacillati</taxon>
        <taxon>Bacillota</taxon>
        <taxon>Bacilli</taxon>
        <taxon>Lactobacillales</taxon>
        <taxon>Aerococcaceae</taxon>
        <taxon>Ruoffia</taxon>
    </lineage>
</organism>
<dbReference type="CDD" id="cd24032">
    <property type="entry name" value="ASKHA_NBD_TsaB"/>
    <property type="match status" value="1"/>
</dbReference>
<dbReference type="OrthoDB" id="9784166at2"/>
<accession>A0A5R9DQP7</accession>
<dbReference type="GO" id="GO:0016740">
    <property type="term" value="F:transferase activity"/>
    <property type="evidence" value="ECO:0007669"/>
    <property type="project" value="UniProtKB-KW"/>
</dbReference>
<sequence>MKFITFDSSTKALSVALAEGELPTDFTIKASTTTLGKRQHGQTLAPAVENILKQVDWKMSDIDAIIVGNGPGSYTGLRIGVTFAKVWANATKLPLYSVSSLALMAGSASKQTDFVLPIMDARRQTAYTALYQYDNQAVLQAVEYDQHIKFEEFLAKIKKHINPNRELTLIGTDIDEFVEMASRQLPTTKLIVIDDWNAYPHTVHAFGKVPWTQIEEPPLLAPNYAHATLAEQEWAEKSDSDTLNPDELIDFK</sequence>
<comment type="caution">
    <text evidence="2">The sequence shown here is derived from an EMBL/GenBank/DDBJ whole genome shotgun (WGS) entry which is preliminary data.</text>
</comment>
<dbReference type="InterPro" id="IPR022496">
    <property type="entry name" value="T6A_TsaB"/>
</dbReference>
<dbReference type="PANTHER" id="PTHR11735:SF11">
    <property type="entry name" value="TRNA THREONYLCARBAMOYLADENOSINE BIOSYNTHESIS PROTEIN TSAB"/>
    <property type="match status" value="1"/>
</dbReference>
<name>A0A5R9DQP7_9LACT</name>
<dbReference type="InterPro" id="IPR000905">
    <property type="entry name" value="Gcp-like_dom"/>
</dbReference>